<dbReference type="STRING" id="1086013.SAMN05421774_102462"/>
<dbReference type="InterPro" id="IPR017850">
    <property type="entry name" value="Alkaline_phosphatase_core_sf"/>
</dbReference>
<evidence type="ECO:0000313" key="4">
    <source>
        <dbReference type="EMBL" id="SIS81813.1"/>
    </source>
</evidence>
<dbReference type="SUPFAM" id="SSF53649">
    <property type="entry name" value="Alkaline phosphatase-like"/>
    <property type="match status" value="1"/>
</dbReference>
<dbReference type="GO" id="GO:0005737">
    <property type="term" value="C:cytoplasm"/>
    <property type="evidence" value="ECO:0007669"/>
    <property type="project" value="TreeGrafter"/>
</dbReference>
<evidence type="ECO:0000256" key="2">
    <source>
        <dbReference type="ARBA" id="ARBA00022801"/>
    </source>
</evidence>
<dbReference type="InterPro" id="IPR000917">
    <property type="entry name" value="Sulfatase_N"/>
</dbReference>
<dbReference type="PANTHER" id="PTHR45953">
    <property type="entry name" value="IDURONATE 2-SULFATASE"/>
    <property type="match status" value="1"/>
</dbReference>
<dbReference type="Gene3D" id="3.40.720.10">
    <property type="entry name" value="Alkaline Phosphatase, subunit A"/>
    <property type="match status" value="1"/>
</dbReference>
<dbReference type="PANTHER" id="PTHR45953:SF1">
    <property type="entry name" value="IDURONATE 2-SULFATASE"/>
    <property type="match status" value="1"/>
</dbReference>
<reference evidence="4 5" key="1">
    <citation type="submission" date="2017-01" db="EMBL/GenBank/DDBJ databases">
        <authorList>
            <person name="Mah S.A."/>
            <person name="Swanson W.J."/>
            <person name="Moy G.W."/>
            <person name="Vacquier V.D."/>
        </authorList>
    </citation>
    <scope>NUCLEOTIDE SEQUENCE [LARGE SCALE GENOMIC DNA]</scope>
    <source>
        <strain evidence="4 5">DSM 26375</strain>
    </source>
</reference>
<gene>
    <name evidence="4" type="ORF">SAMN05421774_102462</name>
</gene>
<proteinExistence type="predicted"/>
<dbReference type="Proteomes" id="UP000186141">
    <property type="component" value="Unassembled WGS sequence"/>
</dbReference>
<keyword evidence="2" id="KW-0378">Hydrolase</keyword>
<dbReference type="AlphaFoldDB" id="A0A1N7M715"/>
<feature type="domain" description="Sulfatase N-terminal" evidence="3">
    <location>
        <begin position="7"/>
        <end position="371"/>
    </location>
</feature>
<dbReference type="Pfam" id="PF00884">
    <property type="entry name" value="Sulfatase"/>
    <property type="match status" value="1"/>
</dbReference>
<sequence length="496" mass="54034">MTPDRLNLLFITIDQLRADVVAGGLHGIVPTPALDRLRREGTWFAEAFTAAVPCGPARASLMTGLHAFNHRVVRNGAPLARHHATLGTELRKLGREPLLFGYGDIGPDPGAHHAADPDMSTYELPAPGFREVLNMRFEAPMDWIAHLRRKGYDLPAPQPDRWYDLHRSEGGGIADPALYRAEDSDTAFLTDRLLEALDARRDGTWTVHATYIRPHPPFVAPAPWNSLVDPRLVPQPVAAAPDHPFRSAWFSEPAARGLWMGFDGNVAALTPAQVADMRAVYLGLVAEVDHHLGRVLDWLDATGLADRTLLIVMADHGEMLGDQGYWGKDTVFAAAHQVPMIVRGPGVMAGHRVAGPVCTTSVAPTLLTALGATVPAAMDGAPLQPLLSGGHVDADAFALTEIDLAHPVIGTRFQRYLGLSEHSANAAILREARWTLVHFNGGLPPMLFDRAADPQETRDLAHEPGAAPEISRLRTRMLDHRMARADRRLTHWSIGA</sequence>
<dbReference type="GO" id="GO:0008484">
    <property type="term" value="F:sulfuric ester hydrolase activity"/>
    <property type="evidence" value="ECO:0007669"/>
    <property type="project" value="TreeGrafter"/>
</dbReference>
<evidence type="ECO:0000256" key="1">
    <source>
        <dbReference type="ARBA" id="ARBA00022723"/>
    </source>
</evidence>
<evidence type="ECO:0000259" key="3">
    <source>
        <dbReference type="Pfam" id="PF00884"/>
    </source>
</evidence>
<protein>
    <submittedName>
        <fullName evidence="4">Arylsulfatase A</fullName>
    </submittedName>
</protein>
<evidence type="ECO:0000313" key="5">
    <source>
        <dbReference type="Proteomes" id="UP000186141"/>
    </source>
</evidence>
<dbReference type="GO" id="GO:0046872">
    <property type="term" value="F:metal ion binding"/>
    <property type="evidence" value="ECO:0007669"/>
    <property type="project" value="UniProtKB-KW"/>
</dbReference>
<keyword evidence="5" id="KW-1185">Reference proteome</keyword>
<organism evidence="4 5">
    <name type="scientific">Gemmobacter megaterium</name>
    <dbReference type="NCBI Taxonomy" id="1086013"/>
    <lineage>
        <taxon>Bacteria</taxon>
        <taxon>Pseudomonadati</taxon>
        <taxon>Pseudomonadota</taxon>
        <taxon>Alphaproteobacteria</taxon>
        <taxon>Rhodobacterales</taxon>
        <taxon>Paracoccaceae</taxon>
        <taxon>Gemmobacter</taxon>
    </lineage>
</organism>
<accession>A0A1N7M715</accession>
<keyword evidence="1" id="KW-0479">Metal-binding</keyword>
<name>A0A1N7M715_9RHOB</name>
<dbReference type="EMBL" id="FTOT01000002">
    <property type="protein sequence ID" value="SIS81813.1"/>
    <property type="molecule type" value="Genomic_DNA"/>
</dbReference>
<dbReference type="RefSeq" id="WP_076529641.1">
    <property type="nucleotide sequence ID" value="NZ_BMEH01000002.1"/>
</dbReference>
<dbReference type="OrthoDB" id="9795675at2"/>